<comment type="caution">
    <text evidence="2">The sequence shown here is derived from an EMBL/GenBank/DDBJ whole genome shotgun (WGS) entry which is preliminary data.</text>
</comment>
<proteinExistence type="predicted"/>
<dbReference type="EMBL" id="JAHWDQ010000003">
    <property type="protein sequence ID" value="MBW2941882.1"/>
    <property type="molecule type" value="Genomic_DNA"/>
</dbReference>
<sequence length="134" mass="14630">MLKIIIRGLVCAVFSFGGVAHFVFAEDFAGIVPPLLPWPLAIVWATGIMEFGLVLGILMPKLRVLTGKLAAIYCLLVLPANIYQAMNDVPIFGAHVTPELLFLRIPLQFVLIAAILWSTNDSDRRVIQKSTGAV</sequence>
<name>A0ABS6VU78_9GAMM</name>
<keyword evidence="1" id="KW-1133">Transmembrane helix</keyword>
<keyword evidence="1" id="KW-0812">Transmembrane</keyword>
<dbReference type="PANTHER" id="PTHR36974:SF1">
    <property type="entry name" value="DOXX FAMILY MEMBRANE PROTEIN"/>
    <property type="match status" value="1"/>
</dbReference>
<evidence type="ECO:0000256" key="1">
    <source>
        <dbReference type="SAM" id="Phobius"/>
    </source>
</evidence>
<dbReference type="Proteomes" id="UP001166291">
    <property type="component" value="Unassembled WGS sequence"/>
</dbReference>
<keyword evidence="3" id="KW-1185">Reference proteome</keyword>
<organism evidence="2 3">
    <name type="scientific">Zhongshania aquimaris</name>
    <dbReference type="NCBI Taxonomy" id="2857107"/>
    <lineage>
        <taxon>Bacteria</taxon>
        <taxon>Pseudomonadati</taxon>
        <taxon>Pseudomonadota</taxon>
        <taxon>Gammaproteobacteria</taxon>
        <taxon>Cellvibrionales</taxon>
        <taxon>Spongiibacteraceae</taxon>
        <taxon>Zhongshania</taxon>
    </lineage>
</organism>
<accession>A0ABS6VU78</accession>
<evidence type="ECO:0000313" key="3">
    <source>
        <dbReference type="Proteomes" id="UP001166291"/>
    </source>
</evidence>
<gene>
    <name evidence="2" type="ORF">KXJ70_13880</name>
</gene>
<feature type="transmembrane region" description="Helical" evidence="1">
    <location>
        <begin position="101"/>
        <end position="119"/>
    </location>
</feature>
<reference evidence="2" key="1">
    <citation type="submission" date="2021-07" db="EMBL/GenBank/DDBJ databases">
        <title>Zhongshania sp. CAU 1632 isolated from seawater.</title>
        <authorList>
            <person name="Kim W."/>
        </authorList>
    </citation>
    <scope>NUCLEOTIDE SEQUENCE</scope>
    <source>
        <strain evidence="2">CAU 1632</strain>
    </source>
</reference>
<keyword evidence="1" id="KW-0472">Membrane</keyword>
<evidence type="ECO:0000313" key="2">
    <source>
        <dbReference type="EMBL" id="MBW2941882.1"/>
    </source>
</evidence>
<feature type="transmembrane region" description="Helical" evidence="1">
    <location>
        <begin position="35"/>
        <end position="58"/>
    </location>
</feature>
<feature type="transmembrane region" description="Helical" evidence="1">
    <location>
        <begin position="70"/>
        <end position="86"/>
    </location>
</feature>
<dbReference type="PANTHER" id="PTHR36974">
    <property type="entry name" value="MEMBRANE PROTEIN-RELATED"/>
    <property type="match status" value="1"/>
</dbReference>
<protein>
    <recommendedName>
        <fullName evidence="4">DoxX family membrane protein</fullName>
    </recommendedName>
</protein>
<evidence type="ECO:0008006" key="4">
    <source>
        <dbReference type="Google" id="ProtNLM"/>
    </source>
</evidence>
<dbReference type="RefSeq" id="WP_219044103.1">
    <property type="nucleotide sequence ID" value="NZ_JAHWDQ010000003.1"/>
</dbReference>